<evidence type="ECO:0000256" key="6">
    <source>
        <dbReference type="SAM" id="MobiDB-lite"/>
    </source>
</evidence>
<feature type="transmembrane region" description="Helical" evidence="7">
    <location>
        <begin position="131"/>
        <end position="150"/>
    </location>
</feature>
<evidence type="ECO:0000256" key="2">
    <source>
        <dbReference type="ARBA" id="ARBA00006948"/>
    </source>
</evidence>
<feature type="transmembrane region" description="Helical" evidence="7">
    <location>
        <begin position="192"/>
        <end position="209"/>
    </location>
</feature>
<evidence type="ECO:0000313" key="9">
    <source>
        <dbReference type="EMBL" id="CAF1617577.1"/>
    </source>
</evidence>
<accession>A0A816C661</accession>
<evidence type="ECO:0000256" key="1">
    <source>
        <dbReference type="ARBA" id="ARBA00004141"/>
    </source>
</evidence>
<name>A0A816C661_9BILA</name>
<feature type="region of interest" description="Disordered" evidence="6">
    <location>
        <begin position="627"/>
        <end position="646"/>
    </location>
</feature>
<dbReference type="Proteomes" id="UP000663877">
    <property type="component" value="Unassembled WGS sequence"/>
</dbReference>
<keyword evidence="10" id="KW-1185">Reference proteome</keyword>
<gene>
    <name evidence="8" type="ORF">BJG266_LOCUS38201</name>
    <name evidence="9" type="ORF">QVE165_LOCUS55081</name>
</gene>
<dbReference type="PANTHER" id="PTHR16007">
    <property type="entry name" value="EPIDIDYMAL MEMBRANE PROTEIN E9-RELATED"/>
    <property type="match status" value="1"/>
</dbReference>
<evidence type="ECO:0000256" key="4">
    <source>
        <dbReference type="ARBA" id="ARBA00022989"/>
    </source>
</evidence>
<keyword evidence="4 7" id="KW-1133">Transmembrane helix</keyword>
<dbReference type="InterPro" id="IPR042127">
    <property type="entry name" value="TMEM45"/>
</dbReference>
<keyword evidence="3 7" id="KW-0812">Transmembrane</keyword>
<dbReference type="EMBL" id="CAJNOM010001732">
    <property type="protein sequence ID" value="CAF1617577.1"/>
    <property type="molecule type" value="Genomic_DNA"/>
</dbReference>
<evidence type="ECO:0008006" key="11">
    <source>
        <dbReference type="Google" id="ProtNLM"/>
    </source>
</evidence>
<dbReference type="EMBL" id="CAJNOI010001406">
    <property type="protein sequence ID" value="CAF1410991.1"/>
    <property type="molecule type" value="Genomic_DNA"/>
</dbReference>
<dbReference type="SUPFAM" id="SSF48726">
    <property type="entry name" value="Immunoglobulin"/>
    <property type="match status" value="1"/>
</dbReference>
<evidence type="ECO:0000256" key="3">
    <source>
        <dbReference type="ARBA" id="ARBA00022692"/>
    </source>
</evidence>
<sequence length="646" mass="75765">MGTWIGHVSAGMFFILFAIWWHINNCIRYLKSLTNETNEKQQVKFRGSTTYSCNCLPSKILRQLPIESMLKILITSIHFSLEISTGYRKDPMPHIEEENAHHTAMLFGFFLGSWIEILVHLKVPLPKRTTQVMGFLAFAIESVMMVFHLHARNVIDAHIHKLLGLTMICSMISALGECFNPNNFWLIVTRSFFALTQGTWFIQAAYVLWPQTNNPIFIWDPQSHRSLSLLTMSYAYHLAGNAFLLIISYLLVYMSTSSRRKIIHYEIDDDEIMSDYKLISNVNDEDNYVAEDLLLNGLEFPSYIYIPIDKSYLLECNSKNVVYWKLYLNNGKIEIINDKLIHLNEFDRNRDGFYQCHSYNDSTNFRSVFIFSNGARSIDRHWTKLTEFHDNLITTCRPVYFNYGFNEQFIELIDSKQTVRYNRSALLVKHIRSTTHLFCKLYIDTTSVGVRVQTLIKKNFGDPLLSDKYLKDNNYFEMNTNERDIYRIAFEDPPKSPDNIYVQTIHVNSDSKYLLCCHLDGIPYPTYSWSMNTEFQKTSFVWCTKRCCWLHVIYKKYENIICTSANKFGMAKYNIHLIVQDIGLKSTVFYDEPHIYNYNHTDNFNLIRKIEENPTIKPMVITTDMETHSSEIKKNEKIDDEKLIPN</sequence>
<evidence type="ECO:0000256" key="7">
    <source>
        <dbReference type="SAM" id="Phobius"/>
    </source>
</evidence>
<comment type="caution">
    <text evidence="9">The sequence shown here is derived from an EMBL/GenBank/DDBJ whole genome shotgun (WGS) entry which is preliminary data.</text>
</comment>
<keyword evidence="5 7" id="KW-0472">Membrane</keyword>
<reference evidence="9" key="1">
    <citation type="submission" date="2021-02" db="EMBL/GenBank/DDBJ databases">
        <authorList>
            <person name="Nowell W R."/>
        </authorList>
    </citation>
    <scope>NUCLEOTIDE SEQUENCE</scope>
</reference>
<evidence type="ECO:0000313" key="8">
    <source>
        <dbReference type="EMBL" id="CAF1410991.1"/>
    </source>
</evidence>
<proteinExistence type="inferred from homology"/>
<dbReference type="AlphaFoldDB" id="A0A816C661"/>
<dbReference type="PANTHER" id="PTHR16007:SF15">
    <property type="entry name" value="TRANSMEMBRANE PROTEIN 45B"/>
    <property type="match status" value="1"/>
</dbReference>
<feature type="transmembrane region" description="Helical" evidence="7">
    <location>
        <begin position="229"/>
        <end position="252"/>
    </location>
</feature>
<organism evidence="9 10">
    <name type="scientific">Adineta steineri</name>
    <dbReference type="NCBI Taxonomy" id="433720"/>
    <lineage>
        <taxon>Eukaryota</taxon>
        <taxon>Metazoa</taxon>
        <taxon>Spiralia</taxon>
        <taxon>Gnathifera</taxon>
        <taxon>Rotifera</taxon>
        <taxon>Eurotatoria</taxon>
        <taxon>Bdelloidea</taxon>
        <taxon>Adinetida</taxon>
        <taxon>Adinetidae</taxon>
        <taxon>Adineta</taxon>
    </lineage>
</organism>
<evidence type="ECO:0000313" key="10">
    <source>
        <dbReference type="Proteomes" id="UP000663832"/>
    </source>
</evidence>
<comment type="subcellular location">
    <subcellularLocation>
        <location evidence="1">Membrane</location>
        <topology evidence="1">Multi-pass membrane protein</topology>
    </subcellularLocation>
</comment>
<comment type="similarity">
    <text evidence="2">Belongs to the TMEM45 family.</text>
</comment>
<feature type="transmembrane region" description="Helical" evidence="7">
    <location>
        <begin position="162"/>
        <end position="180"/>
    </location>
</feature>
<feature type="transmembrane region" description="Helical" evidence="7">
    <location>
        <begin position="6"/>
        <end position="23"/>
    </location>
</feature>
<dbReference type="InterPro" id="IPR036179">
    <property type="entry name" value="Ig-like_dom_sf"/>
</dbReference>
<dbReference type="GO" id="GO:0016020">
    <property type="term" value="C:membrane"/>
    <property type="evidence" value="ECO:0007669"/>
    <property type="project" value="UniProtKB-SubCell"/>
</dbReference>
<dbReference type="Pfam" id="PF04819">
    <property type="entry name" value="DUF716"/>
    <property type="match status" value="1"/>
</dbReference>
<protein>
    <recommendedName>
        <fullName evidence="11">Ig-like domain-containing protein</fullName>
    </recommendedName>
</protein>
<evidence type="ECO:0000256" key="5">
    <source>
        <dbReference type="ARBA" id="ARBA00023136"/>
    </source>
</evidence>
<dbReference type="Proteomes" id="UP000663832">
    <property type="component" value="Unassembled WGS sequence"/>
</dbReference>
<dbReference type="OrthoDB" id="551896at2759"/>
<dbReference type="InterPro" id="IPR006904">
    <property type="entry name" value="DUF716"/>
</dbReference>